<dbReference type="Proteomes" id="UP000324222">
    <property type="component" value="Unassembled WGS sequence"/>
</dbReference>
<protein>
    <submittedName>
        <fullName evidence="1">Uncharacterized protein</fullName>
    </submittedName>
</protein>
<comment type="caution">
    <text evidence="1">The sequence shown here is derived from an EMBL/GenBank/DDBJ whole genome shotgun (WGS) entry which is preliminary data.</text>
</comment>
<keyword evidence="2" id="KW-1185">Reference proteome</keyword>
<dbReference type="EMBL" id="VSRR010051108">
    <property type="protein sequence ID" value="MPC79424.1"/>
    <property type="molecule type" value="Genomic_DNA"/>
</dbReference>
<proteinExistence type="predicted"/>
<accession>A0A5B7IFG2</accession>
<gene>
    <name evidence="1" type="ORF">E2C01_073952</name>
</gene>
<name>A0A5B7IFG2_PORTR</name>
<evidence type="ECO:0000313" key="2">
    <source>
        <dbReference type="Proteomes" id="UP000324222"/>
    </source>
</evidence>
<evidence type="ECO:0000313" key="1">
    <source>
        <dbReference type="EMBL" id="MPC79424.1"/>
    </source>
</evidence>
<dbReference type="AlphaFoldDB" id="A0A5B7IFG2"/>
<sequence length="67" mass="7193">MAKSQRFLVAICRHARRVLFSPPTSVQSPHAFLSPGWKKGEASCSFKFKLGLSGSGVVASQSVSTLQ</sequence>
<reference evidence="1 2" key="1">
    <citation type="submission" date="2019-05" db="EMBL/GenBank/DDBJ databases">
        <title>Another draft genome of Portunus trituberculatus and its Hox gene families provides insights of decapod evolution.</title>
        <authorList>
            <person name="Jeong J.-H."/>
            <person name="Song I."/>
            <person name="Kim S."/>
            <person name="Choi T."/>
            <person name="Kim D."/>
            <person name="Ryu S."/>
            <person name="Kim W."/>
        </authorList>
    </citation>
    <scope>NUCLEOTIDE SEQUENCE [LARGE SCALE GENOMIC DNA]</scope>
    <source>
        <tissue evidence="1">Muscle</tissue>
    </source>
</reference>
<organism evidence="1 2">
    <name type="scientific">Portunus trituberculatus</name>
    <name type="common">Swimming crab</name>
    <name type="synonym">Neptunus trituberculatus</name>
    <dbReference type="NCBI Taxonomy" id="210409"/>
    <lineage>
        <taxon>Eukaryota</taxon>
        <taxon>Metazoa</taxon>
        <taxon>Ecdysozoa</taxon>
        <taxon>Arthropoda</taxon>
        <taxon>Crustacea</taxon>
        <taxon>Multicrustacea</taxon>
        <taxon>Malacostraca</taxon>
        <taxon>Eumalacostraca</taxon>
        <taxon>Eucarida</taxon>
        <taxon>Decapoda</taxon>
        <taxon>Pleocyemata</taxon>
        <taxon>Brachyura</taxon>
        <taxon>Eubrachyura</taxon>
        <taxon>Portunoidea</taxon>
        <taxon>Portunidae</taxon>
        <taxon>Portuninae</taxon>
        <taxon>Portunus</taxon>
    </lineage>
</organism>